<dbReference type="SUPFAM" id="SSF46785">
    <property type="entry name" value="Winged helix' DNA-binding domain"/>
    <property type="match status" value="1"/>
</dbReference>
<dbReference type="InterPro" id="IPR000835">
    <property type="entry name" value="HTH_MarR-typ"/>
</dbReference>
<dbReference type="PANTHER" id="PTHR42756:SF1">
    <property type="entry name" value="TRANSCRIPTIONAL REPRESSOR OF EMRAB OPERON"/>
    <property type="match status" value="1"/>
</dbReference>
<protein>
    <submittedName>
        <fullName evidence="5">MarR family transcriptional regulator</fullName>
    </submittedName>
</protein>
<sequence length="143" mass="16738">MKNITSFVDLLFNFLYKVKKNINSKLNKQALSITKLKILKIISNSKNYATNIKKKMGFSSRTIVSILDNLEKNKLLHRKQNMKDRRIKDLYITNNGIKKLREAENINKIMLEDSFSSLDKKQIKTFKEVCNILINNKNSITKK</sequence>
<dbReference type="EMBL" id="JAKMAI010000003">
    <property type="protein sequence ID" value="MCM0158254.1"/>
    <property type="molecule type" value="Genomic_DNA"/>
</dbReference>
<reference evidence="5" key="1">
    <citation type="submission" date="2022-01" db="EMBL/GenBank/DDBJ databases">
        <title>Genome assemble of Metamasius hemipterus Nardonella endosymbiont.</title>
        <authorList>
            <person name="Palmieri L."/>
            <person name="Pavarini R."/>
            <person name="Sharma P."/>
        </authorList>
    </citation>
    <scope>NUCLEOTIDE SEQUENCE [LARGE SCALE GENOMIC DNA]</scope>
    <source>
        <strain evidence="5">NARMHE1</strain>
    </source>
</reference>
<dbReference type="InterPro" id="IPR036388">
    <property type="entry name" value="WH-like_DNA-bd_sf"/>
</dbReference>
<dbReference type="Gene3D" id="1.10.10.10">
    <property type="entry name" value="Winged helix-like DNA-binding domain superfamily/Winged helix DNA-binding domain"/>
    <property type="match status" value="1"/>
</dbReference>
<dbReference type="Pfam" id="PF01047">
    <property type="entry name" value="MarR"/>
    <property type="match status" value="1"/>
</dbReference>
<keyword evidence="3" id="KW-0804">Transcription</keyword>
<dbReference type="SMART" id="SM00347">
    <property type="entry name" value="HTH_MARR"/>
    <property type="match status" value="1"/>
</dbReference>
<evidence type="ECO:0000256" key="2">
    <source>
        <dbReference type="ARBA" id="ARBA00023125"/>
    </source>
</evidence>
<dbReference type="Proteomes" id="UP001203831">
    <property type="component" value="Unassembled WGS sequence"/>
</dbReference>
<organism evidence="5 6">
    <name type="scientific">endosymbiont of Metamasius hemipterus</name>
    <dbReference type="NCBI Taxonomy" id="204627"/>
    <lineage>
        <taxon>Bacteria</taxon>
        <taxon>Pseudomonadati</taxon>
        <taxon>Pseudomonadota</taxon>
        <taxon>Gammaproteobacteria</taxon>
        <taxon>Candidatus Nardonella</taxon>
    </lineage>
</organism>
<proteinExistence type="predicted"/>
<dbReference type="PANTHER" id="PTHR42756">
    <property type="entry name" value="TRANSCRIPTIONAL REGULATOR, MARR"/>
    <property type="match status" value="1"/>
</dbReference>
<evidence type="ECO:0000313" key="6">
    <source>
        <dbReference type="Proteomes" id="UP001203831"/>
    </source>
</evidence>
<gene>
    <name evidence="5" type="ORF">L7J86_00330</name>
</gene>
<evidence type="ECO:0000256" key="3">
    <source>
        <dbReference type="ARBA" id="ARBA00023163"/>
    </source>
</evidence>
<evidence type="ECO:0000259" key="4">
    <source>
        <dbReference type="PROSITE" id="PS50995"/>
    </source>
</evidence>
<keyword evidence="1" id="KW-0805">Transcription regulation</keyword>
<dbReference type="PROSITE" id="PS50995">
    <property type="entry name" value="HTH_MARR_2"/>
    <property type="match status" value="1"/>
</dbReference>
<dbReference type="InterPro" id="IPR036390">
    <property type="entry name" value="WH_DNA-bd_sf"/>
</dbReference>
<comment type="caution">
    <text evidence="5">The sequence shown here is derived from an EMBL/GenBank/DDBJ whole genome shotgun (WGS) entry which is preliminary data.</text>
</comment>
<feature type="domain" description="HTH marR-type" evidence="4">
    <location>
        <begin position="8"/>
        <end position="135"/>
    </location>
</feature>
<dbReference type="RefSeq" id="WP_250672619.1">
    <property type="nucleotide sequence ID" value="NZ_JAKMAI010000003.1"/>
</dbReference>
<evidence type="ECO:0000256" key="1">
    <source>
        <dbReference type="ARBA" id="ARBA00023015"/>
    </source>
</evidence>
<evidence type="ECO:0000313" key="5">
    <source>
        <dbReference type="EMBL" id="MCM0158254.1"/>
    </source>
</evidence>
<accession>A0ABT0TW70</accession>
<keyword evidence="6" id="KW-1185">Reference proteome</keyword>
<keyword evidence="2" id="KW-0238">DNA-binding</keyword>
<name>A0ABT0TW70_9GAMM</name>